<name>A0ABT6QZX6_9BACL</name>
<organism evidence="1 2">
    <name type="scientific">Exiguobacterium antarcticum</name>
    <dbReference type="NCBI Taxonomy" id="132920"/>
    <lineage>
        <taxon>Bacteria</taxon>
        <taxon>Bacillati</taxon>
        <taxon>Bacillota</taxon>
        <taxon>Bacilli</taxon>
        <taxon>Bacillales</taxon>
        <taxon>Bacillales Family XII. Incertae Sedis</taxon>
        <taxon>Exiguobacterium</taxon>
    </lineage>
</organism>
<keyword evidence="2" id="KW-1185">Reference proteome</keyword>
<comment type="caution">
    <text evidence="1">The sequence shown here is derived from an EMBL/GenBank/DDBJ whole genome shotgun (WGS) entry which is preliminary data.</text>
</comment>
<dbReference type="RefSeq" id="WP_282354642.1">
    <property type="nucleotide sequence ID" value="NZ_JASBQV010000004.1"/>
</dbReference>
<accession>A0ABT6QZX6</accession>
<proteinExistence type="predicted"/>
<dbReference type="EMBL" id="JASBQV010000004">
    <property type="protein sequence ID" value="MDI3234145.1"/>
    <property type="molecule type" value="Genomic_DNA"/>
</dbReference>
<protein>
    <submittedName>
        <fullName evidence="1">Uncharacterized protein</fullName>
    </submittedName>
</protein>
<gene>
    <name evidence="1" type="ORF">QK289_03925</name>
</gene>
<reference evidence="1 2" key="1">
    <citation type="submission" date="2023-04" db="EMBL/GenBank/DDBJ databases">
        <title>Antarctic isolates genomes.</title>
        <authorList>
            <person name="Dimov S.G."/>
        </authorList>
    </citation>
    <scope>NUCLEOTIDE SEQUENCE [LARGE SCALE GENOMIC DNA]</scope>
    <source>
        <strain evidence="1 2">AL19</strain>
    </source>
</reference>
<evidence type="ECO:0000313" key="2">
    <source>
        <dbReference type="Proteomes" id="UP001243286"/>
    </source>
</evidence>
<sequence length="145" mass="16517">MRKYLLIGSVILIIAFFVQFEPFRDEPPDPRVEIQGKSIPTVQGTFCWSGMFNSQCVDKIYVDGLHMTEKSKPVTVMPNEKIQISFDPEPDTIKIIRFNKVTGKPVTLKNNQLVTPKEAGTYAYELQARWSENGDGQFAFLIKVD</sequence>
<dbReference type="Proteomes" id="UP001243286">
    <property type="component" value="Unassembled WGS sequence"/>
</dbReference>
<evidence type="ECO:0000313" key="1">
    <source>
        <dbReference type="EMBL" id="MDI3234145.1"/>
    </source>
</evidence>